<keyword evidence="2" id="KW-1185">Reference proteome</keyword>
<evidence type="ECO:0000313" key="2">
    <source>
        <dbReference type="Proteomes" id="UP001331761"/>
    </source>
</evidence>
<dbReference type="EMBL" id="WIXE01006093">
    <property type="protein sequence ID" value="KAK5981604.1"/>
    <property type="molecule type" value="Genomic_DNA"/>
</dbReference>
<organism evidence="1 2">
    <name type="scientific">Trichostrongylus colubriformis</name>
    <name type="common">Black scour worm</name>
    <dbReference type="NCBI Taxonomy" id="6319"/>
    <lineage>
        <taxon>Eukaryota</taxon>
        <taxon>Metazoa</taxon>
        <taxon>Ecdysozoa</taxon>
        <taxon>Nematoda</taxon>
        <taxon>Chromadorea</taxon>
        <taxon>Rhabditida</taxon>
        <taxon>Rhabditina</taxon>
        <taxon>Rhabditomorpha</taxon>
        <taxon>Strongyloidea</taxon>
        <taxon>Trichostrongylidae</taxon>
        <taxon>Trichostrongylus</taxon>
    </lineage>
</organism>
<gene>
    <name evidence="1" type="ORF">GCK32_006380</name>
</gene>
<proteinExistence type="predicted"/>
<sequence length="349" mass="40009">MRFRIYFHPSHHFMSTLVYNESHFRAAATSRLSESTVFHVYTLCPSYSLFIRYTSSATIVLRKNAKSGAVLKKQYLRIHSNGFILNTGVTLNIVLLSDSLPARLKYKQKVWRVVLQTPSSIHCDEAPYVTGELGEEISAESSIMHGAHVARASYKLVECEENEYCDSKFVCGLRKPLFISRHVVCIESLIDRFMSVYTRTSNLFKGSVYRGSRDYETDVNHVDDRGVCHLVILCVSEFQVPLADGESTRNCFYLFQLQVLWSVFHGWKVGNKCRIIKELRPEVAFSPSSWYPYSRFPVEKDDYSYCIPTNSSAFSGALLFCSSYFNICASNYELFLYRLFLSLIDVGLL</sequence>
<evidence type="ECO:0000313" key="1">
    <source>
        <dbReference type="EMBL" id="KAK5981604.1"/>
    </source>
</evidence>
<name>A0AAN8J2R7_TRICO</name>
<protein>
    <submittedName>
        <fullName evidence="1">Uncharacterized protein</fullName>
    </submittedName>
</protein>
<reference evidence="1 2" key="1">
    <citation type="submission" date="2019-10" db="EMBL/GenBank/DDBJ databases">
        <title>Assembly and Annotation for the nematode Trichostrongylus colubriformis.</title>
        <authorList>
            <person name="Martin J."/>
        </authorList>
    </citation>
    <scope>NUCLEOTIDE SEQUENCE [LARGE SCALE GENOMIC DNA]</scope>
    <source>
        <strain evidence="1">G859</strain>
        <tissue evidence="1">Whole worm</tissue>
    </source>
</reference>
<dbReference type="AlphaFoldDB" id="A0AAN8J2R7"/>
<comment type="caution">
    <text evidence="1">The sequence shown here is derived from an EMBL/GenBank/DDBJ whole genome shotgun (WGS) entry which is preliminary data.</text>
</comment>
<accession>A0AAN8J2R7</accession>
<dbReference type="Proteomes" id="UP001331761">
    <property type="component" value="Unassembled WGS sequence"/>
</dbReference>